<evidence type="ECO:0000256" key="1">
    <source>
        <dbReference type="SAM" id="MobiDB-lite"/>
    </source>
</evidence>
<evidence type="ECO:0000313" key="2">
    <source>
        <dbReference type="EMBL" id="KAK4281974.1"/>
    </source>
</evidence>
<name>A0AAE1TFR1_9FABA</name>
<feature type="region of interest" description="Disordered" evidence="1">
    <location>
        <begin position="86"/>
        <end position="106"/>
    </location>
</feature>
<keyword evidence="3" id="KW-1185">Reference proteome</keyword>
<dbReference type="Proteomes" id="UP001293593">
    <property type="component" value="Unassembled WGS sequence"/>
</dbReference>
<dbReference type="EMBL" id="JAWXYG010000002">
    <property type="protein sequence ID" value="KAK4281974.1"/>
    <property type="molecule type" value="Genomic_DNA"/>
</dbReference>
<reference evidence="2" key="1">
    <citation type="submission" date="2023-10" db="EMBL/GenBank/DDBJ databases">
        <title>Chromosome-level genome of the transformable northern wattle, Acacia crassicarpa.</title>
        <authorList>
            <person name="Massaro I."/>
            <person name="Sinha N.R."/>
            <person name="Poethig S."/>
            <person name="Leichty A.R."/>
        </authorList>
    </citation>
    <scope>NUCLEOTIDE SEQUENCE</scope>
    <source>
        <strain evidence="2">Acra3RX</strain>
        <tissue evidence="2">Leaf</tissue>
    </source>
</reference>
<accession>A0AAE1TFR1</accession>
<dbReference type="AlphaFoldDB" id="A0AAE1TFR1"/>
<proteinExistence type="predicted"/>
<sequence>MAQPAILNSNWRANPLMRSSMMFIENINPIVFPVIKRINCNLFFVAKIDFPGNCLISVVVSVVAGEGAPLARGSVVVPVAAGEGAPLARPPVSSSCQTPPGGLSAA</sequence>
<organism evidence="2 3">
    <name type="scientific">Acacia crassicarpa</name>
    <name type="common">northern wattle</name>
    <dbReference type="NCBI Taxonomy" id="499986"/>
    <lineage>
        <taxon>Eukaryota</taxon>
        <taxon>Viridiplantae</taxon>
        <taxon>Streptophyta</taxon>
        <taxon>Embryophyta</taxon>
        <taxon>Tracheophyta</taxon>
        <taxon>Spermatophyta</taxon>
        <taxon>Magnoliopsida</taxon>
        <taxon>eudicotyledons</taxon>
        <taxon>Gunneridae</taxon>
        <taxon>Pentapetalae</taxon>
        <taxon>rosids</taxon>
        <taxon>fabids</taxon>
        <taxon>Fabales</taxon>
        <taxon>Fabaceae</taxon>
        <taxon>Caesalpinioideae</taxon>
        <taxon>mimosoid clade</taxon>
        <taxon>Acacieae</taxon>
        <taxon>Acacia</taxon>
    </lineage>
</organism>
<gene>
    <name evidence="2" type="ORF">QN277_013411</name>
</gene>
<evidence type="ECO:0000313" key="3">
    <source>
        <dbReference type="Proteomes" id="UP001293593"/>
    </source>
</evidence>
<comment type="caution">
    <text evidence="2">The sequence shown here is derived from an EMBL/GenBank/DDBJ whole genome shotgun (WGS) entry which is preliminary data.</text>
</comment>
<protein>
    <submittedName>
        <fullName evidence="2">Uncharacterized protein</fullName>
    </submittedName>
</protein>